<dbReference type="GO" id="GO:0055085">
    <property type="term" value="P:transmembrane transport"/>
    <property type="evidence" value="ECO:0007669"/>
    <property type="project" value="TreeGrafter"/>
</dbReference>
<dbReference type="Proteomes" id="UP000246722">
    <property type="component" value="Unassembled WGS sequence"/>
</dbReference>
<evidence type="ECO:0000313" key="10">
    <source>
        <dbReference type="Proteomes" id="UP000246722"/>
    </source>
</evidence>
<evidence type="ECO:0000256" key="4">
    <source>
        <dbReference type="ARBA" id="ARBA00022475"/>
    </source>
</evidence>
<keyword evidence="6 8" id="KW-1133">Transmembrane helix</keyword>
<comment type="caution">
    <text evidence="9">The sequence shown here is derived from an EMBL/GenBank/DDBJ whole genome shotgun (WGS) entry which is preliminary data.</text>
</comment>
<feature type="transmembrane region" description="Helical" evidence="8">
    <location>
        <begin position="154"/>
        <end position="177"/>
    </location>
</feature>
<evidence type="ECO:0000256" key="2">
    <source>
        <dbReference type="ARBA" id="ARBA00009773"/>
    </source>
</evidence>
<evidence type="ECO:0000313" key="9">
    <source>
        <dbReference type="EMBL" id="PXA71947.1"/>
    </source>
</evidence>
<dbReference type="Pfam" id="PF01594">
    <property type="entry name" value="AI-2E_transport"/>
    <property type="match status" value="1"/>
</dbReference>
<keyword evidence="5 8" id="KW-0812">Transmembrane</keyword>
<evidence type="ECO:0000256" key="6">
    <source>
        <dbReference type="ARBA" id="ARBA00022989"/>
    </source>
</evidence>
<evidence type="ECO:0000256" key="5">
    <source>
        <dbReference type="ARBA" id="ARBA00022692"/>
    </source>
</evidence>
<keyword evidence="7 8" id="KW-0472">Membrane</keyword>
<comment type="subcellular location">
    <subcellularLocation>
        <location evidence="1">Cell membrane</location>
        <topology evidence="1">Multi-pass membrane protein</topology>
    </subcellularLocation>
</comment>
<feature type="transmembrane region" description="Helical" evidence="8">
    <location>
        <begin position="262"/>
        <end position="289"/>
    </location>
</feature>
<organism evidence="9 10">
    <name type="scientific">Cryobacterium arcticum</name>
    <dbReference type="NCBI Taxonomy" id="670052"/>
    <lineage>
        <taxon>Bacteria</taxon>
        <taxon>Bacillati</taxon>
        <taxon>Actinomycetota</taxon>
        <taxon>Actinomycetes</taxon>
        <taxon>Micrococcales</taxon>
        <taxon>Microbacteriaceae</taxon>
        <taxon>Cryobacterium</taxon>
    </lineage>
</organism>
<feature type="transmembrane region" description="Helical" evidence="8">
    <location>
        <begin position="38"/>
        <end position="56"/>
    </location>
</feature>
<name>A0A318A3L5_9MICO</name>
<dbReference type="PANTHER" id="PTHR21716:SF53">
    <property type="entry name" value="PERMEASE PERM-RELATED"/>
    <property type="match status" value="1"/>
</dbReference>
<keyword evidence="4" id="KW-1003">Cell membrane</keyword>
<evidence type="ECO:0000256" key="7">
    <source>
        <dbReference type="ARBA" id="ARBA00023136"/>
    </source>
</evidence>
<reference evidence="9 10" key="1">
    <citation type="submission" date="2018-05" db="EMBL/GenBank/DDBJ databases">
        <title>Genetic diversity of glacier-inhabiting Cryobacterium bacteria in China and description of Cryobacterium mengkeensis sp. nov. and Arthrobacter glacialis sp. nov.</title>
        <authorList>
            <person name="Liu Q."/>
            <person name="Xin Y.-H."/>
        </authorList>
    </citation>
    <scope>NUCLEOTIDE SEQUENCE [LARGE SCALE GENOMIC DNA]</scope>
    <source>
        <strain evidence="9 10">SK-1</strain>
    </source>
</reference>
<protein>
    <submittedName>
        <fullName evidence="9">AI-2E family transporter</fullName>
    </submittedName>
</protein>
<comment type="similarity">
    <text evidence="2">Belongs to the autoinducer-2 exporter (AI-2E) (TC 2.A.86) family.</text>
</comment>
<dbReference type="RefSeq" id="WP_110125470.1">
    <property type="nucleotide sequence ID" value="NZ_QHLY01000005.1"/>
</dbReference>
<gene>
    <name evidence="9" type="ORF">CTB96_03265</name>
</gene>
<dbReference type="GO" id="GO:0005886">
    <property type="term" value="C:plasma membrane"/>
    <property type="evidence" value="ECO:0007669"/>
    <property type="project" value="UniProtKB-SubCell"/>
</dbReference>
<feature type="transmembrane region" description="Helical" evidence="8">
    <location>
        <begin position="68"/>
        <end position="93"/>
    </location>
</feature>
<dbReference type="InterPro" id="IPR002549">
    <property type="entry name" value="AI-2E-like"/>
</dbReference>
<dbReference type="PANTHER" id="PTHR21716">
    <property type="entry name" value="TRANSMEMBRANE PROTEIN"/>
    <property type="match status" value="1"/>
</dbReference>
<feature type="transmembrane region" description="Helical" evidence="8">
    <location>
        <begin position="309"/>
        <end position="340"/>
    </location>
</feature>
<evidence type="ECO:0000256" key="3">
    <source>
        <dbReference type="ARBA" id="ARBA00022448"/>
    </source>
</evidence>
<dbReference type="AlphaFoldDB" id="A0A318A3L5"/>
<dbReference type="OrthoDB" id="4016357at2"/>
<keyword evidence="10" id="KW-1185">Reference proteome</keyword>
<proteinExistence type="inferred from homology"/>
<sequence length="351" mass="36408">MTEFRLLSGGPFRIGFVATLGVLLALLLGSAIVSLSTALTLIFVALFICLGLYPTVQALEGRGFSRIGAVLTVLGAFLVLLSLLIWLIVPIVITQSAALAQYLPTGFDRIEDQAWFISVNQSAGGYLTPVLAWLADASADPNVWLAVGGGALRVGAGFLNGIVGTVFVIVLTIYFVAGLESIKAAAYSLVPASRREGFIELAETIASSVGAYLGGMVVLAAMNAAFTFILLSVCGVRYAALLAVLAFPITLIPLVGSVINTVIITFVSLFTSPSTAVVVLIVMLAYVQLESYVLTPRIVGKAINIPGSLVLIGALVGGTLLGLLGALIACPVSASVLLIMKKVVVPAQNRA</sequence>
<keyword evidence="3" id="KW-0813">Transport</keyword>
<dbReference type="EMBL" id="QHLY01000005">
    <property type="protein sequence ID" value="PXA71947.1"/>
    <property type="molecule type" value="Genomic_DNA"/>
</dbReference>
<evidence type="ECO:0000256" key="1">
    <source>
        <dbReference type="ARBA" id="ARBA00004651"/>
    </source>
</evidence>
<feature type="transmembrane region" description="Helical" evidence="8">
    <location>
        <begin position="12"/>
        <end position="32"/>
    </location>
</feature>
<evidence type="ECO:0000256" key="8">
    <source>
        <dbReference type="SAM" id="Phobius"/>
    </source>
</evidence>
<accession>A0A318A3L5</accession>
<feature type="transmembrane region" description="Helical" evidence="8">
    <location>
        <begin position="198"/>
        <end position="222"/>
    </location>
</feature>
<feature type="transmembrane region" description="Helical" evidence="8">
    <location>
        <begin position="228"/>
        <end position="255"/>
    </location>
</feature>